<dbReference type="Gramene" id="PGSC0003DMT400027238">
    <property type="protein sequence ID" value="PGSC0003DMT400027238"/>
    <property type="gene ID" value="PGSC0003DMG400010503"/>
</dbReference>
<dbReference type="AlphaFoldDB" id="M1APE5"/>
<keyword evidence="13" id="KW-0472">Membrane</keyword>
<proteinExistence type="inferred from homology"/>
<evidence type="ECO:0000259" key="15">
    <source>
        <dbReference type="Pfam" id="PF13947"/>
    </source>
</evidence>
<evidence type="ECO:0000256" key="12">
    <source>
        <dbReference type="ARBA" id="ARBA00022989"/>
    </source>
</evidence>
<keyword evidence="7" id="KW-0479">Metal-binding</keyword>
<name>M1APE5_SOLTU</name>
<comment type="subcellular location">
    <subcellularLocation>
        <location evidence="2">Membrane</location>
        <topology evidence="2">Single-pass membrane protein</topology>
    </subcellularLocation>
</comment>
<organism evidence="16 17">
    <name type="scientific">Solanum tuberosum</name>
    <name type="common">Potato</name>
    <dbReference type="NCBI Taxonomy" id="4113"/>
    <lineage>
        <taxon>Eukaryota</taxon>
        <taxon>Viridiplantae</taxon>
        <taxon>Streptophyta</taxon>
        <taxon>Embryophyta</taxon>
        <taxon>Tracheophyta</taxon>
        <taxon>Spermatophyta</taxon>
        <taxon>Magnoliopsida</taxon>
        <taxon>eudicotyledons</taxon>
        <taxon>Gunneridae</taxon>
        <taxon>Pentapetalae</taxon>
        <taxon>asterids</taxon>
        <taxon>lamiids</taxon>
        <taxon>Solanales</taxon>
        <taxon>Solanaceae</taxon>
        <taxon>Solanoideae</taxon>
        <taxon>Solaneae</taxon>
        <taxon>Solanum</taxon>
    </lineage>
</organism>
<keyword evidence="8" id="KW-0732">Signal</keyword>
<comment type="catalytic activity">
    <reaction evidence="1">
        <text>S-ubiquitinyl-[E2 ubiquitin-conjugating enzyme]-L-cysteine + [acceptor protein]-L-lysine = [E2 ubiquitin-conjugating enzyme]-L-cysteine + N(6)-ubiquitinyl-[acceptor protein]-L-lysine.</text>
        <dbReference type="EC" id="2.3.2.27"/>
    </reaction>
</comment>
<keyword evidence="10" id="KW-0833">Ubl conjugation pathway</keyword>
<protein>
    <recommendedName>
        <fullName evidence="4">RING-type E3 ubiquitin transferase</fullName>
        <ecNumber evidence="4">2.3.2.27</ecNumber>
    </recommendedName>
</protein>
<evidence type="ECO:0000256" key="5">
    <source>
        <dbReference type="ARBA" id="ARBA00022679"/>
    </source>
</evidence>
<dbReference type="GO" id="GO:0061630">
    <property type="term" value="F:ubiquitin protein ligase activity"/>
    <property type="evidence" value="ECO:0007669"/>
    <property type="project" value="UniProtKB-EC"/>
</dbReference>
<evidence type="ECO:0000256" key="10">
    <source>
        <dbReference type="ARBA" id="ARBA00022786"/>
    </source>
</evidence>
<dbReference type="InterPro" id="IPR025287">
    <property type="entry name" value="WAK_GUB"/>
</dbReference>
<comment type="pathway">
    <text evidence="3">Protein modification; protein ubiquitination.</text>
</comment>
<dbReference type="GO" id="GO:0016020">
    <property type="term" value="C:membrane"/>
    <property type="evidence" value="ECO:0007669"/>
    <property type="project" value="UniProtKB-SubCell"/>
</dbReference>
<keyword evidence="6" id="KW-0812">Transmembrane</keyword>
<sequence length="222" mass="25557">MDGEGAYNCSVSRCGRHGPRIHFPFRLHHQPEYCGYPGFELSCDLKNRTILILPNSLTLIVEEIDYMSQQIRLSDPERCLILKLLHLNLSESPFSFTVAEPYLTLENISIFKCSGMPAYYRNYYSDCASDKTLFAVSYSLYSLPHTTCIKIHEIPSYGMTTYSVIRLSWLNTNCSYCEGLEKDCGFKNYTKQLTTQCFDRPFTTKGIDKPIFNAMIMYFSIP</sequence>
<dbReference type="OMA" id="VNKDENW"/>
<dbReference type="GO" id="GO:0008270">
    <property type="term" value="F:zinc ion binding"/>
    <property type="evidence" value="ECO:0007669"/>
    <property type="project" value="UniProtKB-KW"/>
</dbReference>
<dbReference type="eggNOG" id="KOG1187">
    <property type="taxonomic scope" value="Eukaryota"/>
</dbReference>
<dbReference type="EC" id="2.3.2.27" evidence="4"/>
<feature type="domain" description="Wall-associated receptor kinase galacturonan-binding" evidence="15">
    <location>
        <begin position="9"/>
        <end position="75"/>
    </location>
</feature>
<accession>M1APE5</accession>
<evidence type="ECO:0000256" key="13">
    <source>
        <dbReference type="ARBA" id="ARBA00023136"/>
    </source>
</evidence>
<keyword evidence="17" id="KW-1185">Reference proteome</keyword>
<evidence type="ECO:0000313" key="17">
    <source>
        <dbReference type="Proteomes" id="UP000011115"/>
    </source>
</evidence>
<dbReference type="Pfam" id="PF13947">
    <property type="entry name" value="GUB_WAK_bind"/>
    <property type="match status" value="1"/>
</dbReference>
<dbReference type="PANTHER" id="PTHR46279:SF9">
    <property type="entry name" value="OS01G0116300 PROTEIN"/>
    <property type="match status" value="1"/>
</dbReference>
<evidence type="ECO:0000256" key="6">
    <source>
        <dbReference type="ARBA" id="ARBA00022692"/>
    </source>
</evidence>
<evidence type="ECO:0000313" key="16">
    <source>
        <dbReference type="EnsemblPlants" id="PGSC0003DMT400027238"/>
    </source>
</evidence>
<dbReference type="Proteomes" id="UP000011115">
    <property type="component" value="Unassembled WGS sequence"/>
</dbReference>
<dbReference type="HOGENOM" id="CLU_000288_38_3_1"/>
<dbReference type="InParanoid" id="M1APE5"/>
<reference evidence="17" key="1">
    <citation type="journal article" date="2011" name="Nature">
        <title>Genome sequence and analysis of the tuber crop potato.</title>
        <authorList>
            <consortium name="The Potato Genome Sequencing Consortium"/>
        </authorList>
    </citation>
    <scope>NUCLEOTIDE SEQUENCE [LARGE SCALE GENOMIC DNA]</scope>
    <source>
        <strain evidence="17">cv. DM1-3 516 R44</strain>
    </source>
</reference>
<evidence type="ECO:0000256" key="4">
    <source>
        <dbReference type="ARBA" id="ARBA00012483"/>
    </source>
</evidence>
<dbReference type="PaxDb" id="4113-PGSC0003DMT400027238"/>
<evidence type="ECO:0000256" key="2">
    <source>
        <dbReference type="ARBA" id="ARBA00004167"/>
    </source>
</evidence>
<evidence type="ECO:0000256" key="9">
    <source>
        <dbReference type="ARBA" id="ARBA00022771"/>
    </source>
</evidence>
<dbReference type="EnsemblPlants" id="PGSC0003DMT400027238">
    <property type="protein sequence ID" value="PGSC0003DMT400027238"/>
    <property type="gene ID" value="PGSC0003DMG400010503"/>
</dbReference>
<keyword evidence="12" id="KW-1133">Transmembrane helix</keyword>
<evidence type="ECO:0000256" key="7">
    <source>
        <dbReference type="ARBA" id="ARBA00022723"/>
    </source>
</evidence>
<evidence type="ECO:0000256" key="3">
    <source>
        <dbReference type="ARBA" id="ARBA00004906"/>
    </source>
</evidence>
<dbReference type="GO" id="GO:0030247">
    <property type="term" value="F:polysaccharide binding"/>
    <property type="evidence" value="ECO:0007669"/>
    <property type="project" value="InterPro"/>
</dbReference>
<evidence type="ECO:0000256" key="8">
    <source>
        <dbReference type="ARBA" id="ARBA00022729"/>
    </source>
</evidence>
<evidence type="ECO:0000256" key="1">
    <source>
        <dbReference type="ARBA" id="ARBA00000900"/>
    </source>
</evidence>
<keyword evidence="11" id="KW-0862">Zinc</keyword>
<evidence type="ECO:0000256" key="14">
    <source>
        <dbReference type="ARBA" id="ARBA00024209"/>
    </source>
</evidence>
<keyword evidence="9" id="KW-0863">Zinc-finger</keyword>
<reference evidence="16" key="2">
    <citation type="submission" date="2015-06" db="UniProtKB">
        <authorList>
            <consortium name="EnsemblPlants"/>
        </authorList>
    </citation>
    <scope>IDENTIFICATION</scope>
    <source>
        <strain evidence="16">DM1-3 516 R44</strain>
    </source>
</reference>
<keyword evidence="5" id="KW-0808">Transferase</keyword>
<dbReference type="PANTHER" id="PTHR46279">
    <property type="entry name" value="RING/U-BOX SUPERFAMILY PROTEIN"/>
    <property type="match status" value="1"/>
</dbReference>
<dbReference type="InterPro" id="IPR046948">
    <property type="entry name" value="ATL20-22-like"/>
</dbReference>
<evidence type="ECO:0000256" key="11">
    <source>
        <dbReference type="ARBA" id="ARBA00022833"/>
    </source>
</evidence>
<comment type="similarity">
    <text evidence="14">Belongs to the RING-type zinc finger family. ATL subfamily.</text>
</comment>